<dbReference type="Gene3D" id="2.40.50.1070">
    <property type="match status" value="1"/>
</dbReference>
<dbReference type="GO" id="GO:0008168">
    <property type="term" value="F:methyltransferase activity"/>
    <property type="evidence" value="ECO:0007669"/>
    <property type="project" value="UniProtKB-KW"/>
</dbReference>
<evidence type="ECO:0000313" key="7">
    <source>
        <dbReference type="EMBL" id="MFC4627927.1"/>
    </source>
</evidence>
<evidence type="ECO:0000256" key="4">
    <source>
        <dbReference type="PROSITE-ProRule" id="PRU01024"/>
    </source>
</evidence>
<accession>A0ABV9HDQ8</accession>
<feature type="binding site" evidence="4">
    <location>
        <position position="395"/>
    </location>
    <ligand>
        <name>S-adenosyl-L-methionine</name>
        <dbReference type="ChEBI" id="CHEBI:59789"/>
    </ligand>
</feature>
<evidence type="ECO:0000256" key="3">
    <source>
        <dbReference type="ARBA" id="ARBA00022691"/>
    </source>
</evidence>
<feature type="binding site" evidence="4">
    <location>
        <position position="322"/>
    </location>
    <ligand>
        <name>S-adenosyl-L-methionine</name>
        <dbReference type="ChEBI" id="CHEBI:59789"/>
    </ligand>
</feature>
<evidence type="ECO:0000256" key="2">
    <source>
        <dbReference type="ARBA" id="ARBA00022679"/>
    </source>
</evidence>
<dbReference type="Pfam" id="PF01938">
    <property type="entry name" value="TRAM"/>
    <property type="match status" value="1"/>
</dbReference>
<dbReference type="RefSeq" id="WP_377133531.1">
    <property type="nucleotide sequence ID" value="NZ_JBHSFI010000003.1"/>
</dbReference>
<dbReference type="GO" id="GO:0032259">
    <property type="term" value="P:methylation"/>
    <property type="evidence" value="ECO:0007669"/>
    <property type="project" value="UniProtKB-KW"/>
</dbReference>
<feature type="domain" description="TRAM" evidence="6">
    <location>
        <begin position="41"/>
        <end position="99"/>
    </location>
</feature>
<evidence type="ECO:0000313" key="8">
    <source>
        <dbReference type="Proteomes" id="UP001596011"/>
    </source>
</evidence>
<feature type="binding site" evidence="4">
    <location>
        <position position="346"/>
    </location>
    <ligand>
        <name>S-adenosyl-L-methionine</name>
        <dbReference type="ChEBI" id="CHEBI:59789"/>
    </ligand>
</feature>
<gene>
    <name evidence="7" type="ORF">ACFO6V_06775</name>
</gene>
<comment type="similarity">
    <text evidence="4">Belongs to the class I-like SAM-binding methyltransferase superfamily. RNA M5U methyltransferase family.</text>
</comment>
<feature type="region of interest" description="Disordered" evidence="5">
    <location>
        <begin position="1"/>
        <end position="45"/>
    </location>
</feature>
<proteinExistence type="inferred from homology"/>
<dbReference type="CDD" id="cd02440">
    <property type="entry name" value="AdoMet_MTases"/>
    <property type="match status" value="1"/>
</dbReference>
<dbReference type="InterPro" id="IPR030391">
    <property type="entry name" value="MeTrfase_TrmA_CS"/>
</dbReference>
<dbReference type="InterPro" id="IPR002792">
    <property type="entry name" value="TRAM_dom"/>
</dbReference>
<dbReference type="Gene3D" id="3.40.50.150">
    <property type="entry name" value="Vaccinia Virus protein VP39"/>
    <property type="match status" value="1"/>
</dbReference>
<sequence length="466" mass="50269">MPRNPDRRVAPANPESDSRPRRRPQRSPRPDRGRRVSDVPAPEVGTEVELEVGPVAHGGHCVARLDGRVVFVRHTLPGERVRARVTEGGPSFWRADAVEVLQASPDRVEPAWPAAGPDGVGGGELSHVSLPAQRRWKTDVLVEQLQRLARIDPEWLAREVTVEGAPGDDERRGLHYRTRIDLVADADGHAGMRKHRSHDVVALKKMPLGTAEIAAFAVAEDVFTRTWPRGAQLTLVAPSEGEPVLLVDGEPWRRGKPDTRPNARRSVSEFVAGPWGTHRFRVAAGGFWQVHREAPSVLTRAVLDASGATSGELVGATVLDLYSGAGLFTLPLAEAVGPQGRVVAVEGDEQASKDARRNAHAYEQVSLEVGAVERVMEGGRGEDSTVPTADVVVLDPPRSGAGRAVVDAIAARAPRRIVYVACDPAALARDVGYLAAHGYTLSGVRGFDLFPHTHHVEAVAVLDRQD</sequence>
<feature type="active site" description="Nucleophile" evidence="4">
    <location>
        <position position="422"/>
    </location>
</feature>
<keyword evidence="2 4" id="KW-0808">Transferase</keyword>
<keyword evidence="1 4" id="KW-0489">Methyltransferase</keyword>
<dbReference type="PROSITE" id="PS01231">
    <property type="entry name" value="TRMA_2"/>
    <property type="match status" value="1"/>
</dbReference>
<dbReference type="InterPro" id="IPR010280">
    <property type="entry name" value="U5_MeTrfase_fam"/>
</dbReference>
<reference evidence="8" key="1">
    <citation type="journal article" date="2019" name="Int. J. Syst. Evol. Microbiol.">
        <title>The Global Catalogue of Microorganisms (GCM) 10K type strain sequencing project: providing services to taxonomists for standard genome sequencing and annotation.</title>
        <authorList>
            <consortium name="The Broad Institute Genomics Platform"/>
            <consortium name="The Broad Institute Genome Sequencing Center for Infectious Disease"/>
            <person name="Wu L."/>
            <person name="Ma J."/>
        </authorList>
    </citation>
    <scope>NUCLEOTIDE SEQUENCE [LARGE SCALE GENOMIC DNA]</scope>
    <source>
        <strain evidence="8">CCUG 42722</strain>
    </source>
</reference>
<dbReference type="InterPro" id="IPR012340">
    <property type="entry name" value="NA-bd_OB-fold"/>
</dbReference>
<evidence type="ECO:0000259" key="6">
    <source>
        <dbReference type="PROSITE" id="PS50926"/>
    </source>
</evidence>
<feature type="binding site" evidence="4">
    <location>
        <position position="289"/>
    </location>
    <ligand>
        <name>S-adenosyl-L-methionine</name>
        <dbReference type="ChEBI" id="CHEBI:59789"/>
    </ligand>
</feature>
<keyword evidence="8" id="KW-1185">Reference proteome</keyword>
<organism evidence="7 8">
    <name type="scientific">Promicromonospora alba</name>
    <dbReference type="NCBI Taxonomy" id="1616110"/>
    <lineage>
        <taxon>Bacteria</taxon>
        <taxon>Bacillati</taxon>
        <taxon>Actinomycetota</taxon>
        <taxon>Actinomycetes</taxon>
        <taxon>Micrococcales</taxon>
        <taxon>Promicromonosporaceae</taxon>
        <taxon>Promicromonospora</taxon>
    </lineage>
</organism>
<dbReference type="EMBL" id="JBHSFI010000003">
    <property type="protein sequence ID" value="MFC4627927.1"/>
    <property type="molecule type" value="Genomic_DNA"/>
</dbReference>
<name>A0ABV9HDQ8_9MICO</name>
<dbReference type="PANTHER" id="PTHR11061:SF30">
    <property type="entry name" value="TRNA (URACIL(54)-C(5))-METHYLTRANSFERASE"/>
    <property type="match status" value="1"/>
</dbReference>
<dbReference type="Pfam" id="PF05958">
    <property type="entry name" value="tRNA_U5-meth_tr"/>
    <property type="match status" value="1"/>
</dbReference>
<feature type="compositionally biased region" description="Basic and acidic residues" evidence="5">
    <location>
        <begin position="28"/>
        <end position="37"/>
    </location>
</feature>
<dbReference type="SUPFAM" id="SSF50249">
    <property type="entry name" value="Nucleic acid-binding proteins"/>
    <property type="match status" value="1"/>
</dbReference>
<dbReference type="EC" id="2.1.1.-" evidence="7"/>
<keyword evidence="3 4" id="KW-0949">S-adenosyl-L-methionine</keyword>
<comment type="caution">
    <text evidence="7">The sequence shown here is derived from an EMBL/GenBank/DDBJ whole genome shotgun (WGS) entry which is preliminary data.</text>
</comment>
<dbReference type="InterPro" id="IPR029063">
    <property type="entry name" value="SAM-dependent_MTases_sf"/>
</dbReference>
<dbReference type="PROSITE" id="PS51687">
    <property type="entry name" value="SAM_MT_RNA_M5U"/>
    <property type="match status" value="1"/>
</dbReference>
<dbReference type="Proteomes" id="UP001596011">
    <property type="component" value="Unassembled WGS sequence"/>
</dbReference>
<evidence type="ECO:0000256" key="5">
    <source>
        <dbReference type="SAM" id="MobiDB-lite"/>
    </source>
</evidence>
<dbReference type="PROSITE" id="PS50926">
    <property type="entry name" value="TRAM"/>
    <property type="match status" value="1"/>
</dbReference>
<evidence type="ECO:0000256" key="1">
    <source>
        <dbReference type="ARBA" id="ARBA00022603"/>
    </source>
</evidence>
<protein>
    <submittedName>
        <fullName evidence="7">Class I SAM-dependent RNA methyltransferase</fullName>
        <ecNumber evidence="7">2.1.1.-</ecNumber>
    </submittedName>
</protein>
<dbReference type="PANTHER" id="PTHR11061">
    <property type="entry name" value="RNA M5U METHYLTRANSFERASE"/>
    <property type="match status" value="1"/>
</dbReference>
<dbReference type="Gene3D" id="2.40.50.140">
    <property type="entry name" value="Nucleic acid-binding proteins"/>
    <property type="match status" value="1"/>
</dbReference>
<dbReference type="SUPFAM" id="SSF53335">
    <property type="entry name" value="S-adenosyl-L-methionine-dependent methyltransferases"/>
    <property type="match status" value="1"/>
</dbReference>